<evidence type="ECO:0000259" key="3">
    <source>
        <dbReference type="Pfam" id="PF18652"/>
    </source>
</evidence>
<feature type="domain" description="Antigen I/II N-terminal" evidence="3">
    <location>
        <begin position="55"/>
        <end position="155"/>
    </location>
</feature>
<dbReference type="Proteomes" id="UP001526147">
    <property type="component" value="Unassembled WGS sequence"/>
</dbReference>
<gene>
    <name evidence="4" type="ORF">OIH86_13775</name>
</gene>
<keyword evidence="2" id="KW-0732">Signal</keyword>
<dbReference type="EMBL" id="JAOYEY010000042">
    <property type="protein sequence ID" value="MCV9886702.1"/>
    <property type="molecule type" value="Genomic_DNA"/>
</dbReference>
<reference evidence="4 5" key="1">
    <citation type="submission" date="2022-10" db="EMBL/GenBank/DDBJ databases">
        <title>Draft genome assembly of moderately radiation resistant bacterium Metabacillus halosaccharovorans.</title>
        <authorList>
            <person name="Pal S."/>
            <person name="Gopinathan A."/>
        </authorList>
    </citation>
    <scope>NUCLEOTIDE SEQUENCE [LARGE SCALE GENOMIC DNA]</scope>
    <source>
        <strain evidence="4 5">VITHBRA001</strain>
    </source>
</reference>
<comment type="caution">
    <text evidence="4">The sequence shown here is derived from an EMBL/GenBank/DDBJ whole genome shotgun (WGS) entry which is preliminary data.</text>
</comment>
<evidence type="ECO:0000313" key="4">
    <source>
        <dbReference type="EMBL" id="MCV9886702.1"/>
    </source>
</evidence>
<dbReference type="InterPro" id="IPR041324">
    <property type="entry name" value="AgI/II_N"/>
</dbReference>
<feature type="chain" id="PRO_5046311447" description="Antigen I/II N-terminal domain-containing protein" evidence="2">
    <location>
        <begin position="19"/>
        <end position="210"/>
    </location>
</feature>
<dbReference type="PROSITE" id="PS51257">
    <property type="entry name" value="PROKAR_LIPOPROTEIN"/>
    <property type="match status" value="1"/>
</dbReference>
<dbReference type="Pfam" id="PF18652">
    <property type="entry name" value="Adhesin_P1_N"/>
    <property type="match status" value="1"/>
</dbReference>
<accession>A0ABT3DI23</accession>
<sequence>MKRYTYLFMMLLSLLLVACGNNDQENNASNNKESAKQKDEQTEDESVDVKKGLLNVEVTLPASMFEGEDIDTVIADAKKEGVKEVTKNEDGSLTYKMSKAKHKEMMEELKTGILETIEETKNSEDYVSIKDITHNDSFSEFTLVVEKSAYEDSMDGFAAFGLGISGMYYQLYNGVDPDDYKVTIFLKDEASQEVFDEIVYPDDLEEEDTE</sequence>
<feature type="region of interest" description="Disordered" evidence="1">
    <location>
        <begin position="26"/>
        <end position="48"/>
    </location>
</feature>
<proteinExistence type="predicted"/>
<feature type="signal peptide" evidence="2">
    <location>
        <begin position="1"/>
        <end position="18"/>
    </location>
</feature>
<evidence type="ECO:0000256" key="1">
    <source>
        <dbReference type="SAM" id="MobiDB-lite"/>
    </source>
</evidence>
<name>A0ABT3DI23_9BACI</name>
<evidence type="ECO:0000256" key="2">
    <source>
        <dbReference type="SAM" id="SignalP"/>
    </source>
</evidence>
<organism evidence="4 5">
    <name type="scientific">Metabacillus halosaccharovorans</name>
    <dbReference type="NCBI Taxonomy" id="930124"/>
    <lineage>
        <taxon>Bacteria</taxon>
        <taxon>Bacillati</taxon>
        <taxon>Bacillota</taxon>
        <taxon>Bacilli</taxon>
        <taxon>Bacillales</taxon>
        <taxon>Bacillaceae</taxon>
        <taxon>Metabacillus</taxon>
    </lineage>
</organism>
<protein>
    <recommendedName>
        <fullName evidence="3">Antigen I/II N-terminal domain-containing protein</fullName>
    </recommendedName>
</protein>
<dbReference type="RefSeq" id="WP_264143252.1">
    <property type="nucleotide sequence ID" value="NZ_JAOYEY010000042.1"/>
</dbReference>
<evidence type="ECO:0000313" key="5">
    <source>
        <dbReference type="Proteomes" id="UP001526147"/>
    </source>
</evidence>
<keyword evidence="5" id="KW-1185">Reference proteome</keyword>